<dbReference type="Proteomes" id="UP000298663">
    <property type="component" value="Unassembled WGS sequence"/>
</dbReference>
<evidence type="ECO:0000313" key="4">
    <source>
        <dbReference type="Proteomes" id="UP000298663"/>
    </source>
</evidence>
<evidence type="ECO:0000313" key="3">
    <source>
        <dbReference type="EMBL" id="TKR87367.1"/>
    </source>
</evidence>
<keyword evidence="1" id="KW-0472">Membrane</keyword>
<evidence type="ECO:0000256" key="2">
    <source>
        <dbReference type="SAM" id="SignalP"/>
    </source>
</evidence>
<name>A0A4U5NV07_STECR</name>
<keyword evidence="4" id="KW-1185">Reference proteome</keyword>
<evidence type="ECO:0000256" key="1">
    <source>
        <dbReference type="SAM" id="Phobius"/>
    </source>
</evidence>
<protein>
    <submittedName>
        <fullName evidence="3">Uncharacterized protein</fullName>
    </submittedName>
</protein>
<keyword evidence="1" id="KW-1133">Transmembrane helix</keyword>
<feature type="chain" id="PRO_5020399720" evidence="2">
    <location>
        <begin position="17"/>
        <end position="108"/>
    </location>
</feature>
<keyword evidence="1" id="KW-0812">Transmembrane</keyword>
<dbReference type="EMBL" id="AZBU02000003">
    <property type="protein sequence ID" value="TKR87367.1"/>
    <property type="molecule type" value="Genomic_DNA"/>
</dbReference>
<keyword evidence="2" id="KW-0732">Signal</keyword>
<reference evidence="3 4" key="2">
    <citation type="journal article" date="2019" name="G3 (Bethesda)">
        <title>Hybrid Assembly of the Genome of the Entomopathogenic Nematode Steinernema carpocapsae Identifies the X-Chromosome.</title>
        <authorList>
            <person name="Serra L."/>
            <person name="Macchietto M."/>
            <person name="Macias-Munoz A."/>
            <person name="McGill C.J."/>
            <person name="Rodriguez I.M."/>
            <person name="Rodriguez B."/>
            <person name="Murad R."/>
            <person name="Mortazavi A."/>
        </authorList>
    </citation>
    <scope>NUCLEOTIDE SEQUENCE [LARGE SCALE GENOMIC DNA]</scope>
    <source>
        <strain evidence="3 4">ALL</strain>
    </source>
</reference>
<dbReference type="AlphaFoldDB" id="A0A4U5NV07"/>
<organism evidence="3 4">
    <name type="scientific">Steinernema carpocapsae</name>
    <name type="common">Entomopathogenic nematode</name>
    <dbReference type="NCBI Taxonomy" id="34508"/>
    <lineage>
        <taxon>Eukaryota</taxon>
        <taxon>Metazoa</taxon>
        <taxon>Ecdysozoa</taxon>
        <taxon>Nematoda</taxon>
        <taxon>Chromadorea</taxon>
        <taxon>Rhabditida</taxon>
        <taxon>Tylenchina</taxon>
        <taxon>Panagrolaimomorpha</taxon>
        <taxon>Strongyloidoidea</taxon>
        <taxon>Steinernematidae</taxon>
        <taxon>Steinernema</taxon>
    </lineage>
</organism>
<comment type="caution">
    <text evidence="3">The sequence shown here is derived from an EMBL/GenBank/DDBJ whole genome shotgun (WGS) entry which is preliminary data.</text>
</comment>
<proteinExistence type="predicted"/>
<sequence length="108" mass="11453">MKWSGLLLTAFVVVLAAVVFAFSADAAAIVKNISTVPYGDTNGTGVYAPRPRFHGTANGTEDLELLISAEGVAETVEFWKSKIFKLFCAVGAAVCLCPIIMSLYCSLC</sequence>
<feature type="transmembrane region" description="Helical" evidence="1">
    <location>
        <begin position="83"/>
        <end position="107"/>
    </location>
</feature>
<gene>
    <name evidence="3" type="ORF">L596_011773</name>
</gene>
<reference evidence="3 4" key="1">
    <citation type="journal article" date="2015" name="Genome Biol.">
        <title>Comparative genomics of Steinernema reveals deeply conserved gene regulatory networks.</title>
        <authorList>
            <person name="Dillman A.R."/>
            <person name="Macchietto M."/>
            <person name="Porter C.F."/>
            <person name="Rogers A."/>
            <person name="Williams B."/>
            <person name="Antoshechkin I."/>
            <person name="Lee M.M."/>
            <person name="Goodwin Z."/>
            <person name="Lu X."/>
            <person name="Lewis E.E."/>
            <person name="Goodrich-Blair H."/>
            <person name="Stock S.P."/>
            <person name="Adams B.J."/>
            <person name="Sternberg P.W."/>
            <person name="Mortazavi A."/>
        </authorList>
    </citation>
    <scope>NUCLEOTIDE SEQUENCE [LARGE SCALE GENOMIC DNA]</scope>
    <source>
        <strain evidence="3 4">ALL</strain>
    </source>
</reference>
<feature type="signal peptide" evidence="2">
    <location>
        <begin position="1"/>
        <end position="16"/>
    </location>
</feature>
<accession>A0A4U5NV07</accession>